<dbReference type="PANTHER" id="PTHR12697:SF5">
    <property type="entry name" value="DEOXYHYPUSINE HYDROXYLASE"/>
    <property type="match status" value="1"/>
</dbReference>
<dbReference type="EMBL" id="FMBI01000020">
    <property type="protein sequence ID" value="SCB87690.1"/>
    <property type="molecule type" value="Genomic_DNA"/>
</dbReference>
<dbReference type="GO" id="GO:0016491">
    <property type="term" value="F:oxidoreductase activity"/>
    <property type="evidence" value="ECO:0007669"/>
    <property type="project" value="TreeGrafter"/>
</dbReference>
<dbReference type="InterPro" id="IPR016024">
    <property type="entry name" value="ARM-type_fold"/>
</dbReference>
<dbReference type="InterPro" id="IPR011989">
    <property type="entry name" value="ARM-like"/>
</dbReference>
<gene>
    <name evidence="1" type="ORF">BTT61001_00496</name>
</gene>
<sequence>MNITVTEISKWYESNMIEQLIGALDSPDEEVRKAAAQALGKAGEPRAVEPLIAILEDDRLYPRLEASKALGKIGLPAVDLLIKGLGKISFNNEIVPPEKAFWEKKFYVHDMAARTLVRVGKVAVPSLIEIIEGNDEVLCQHAADALARIKDKRAVDPLIKALNQYSSEITTWKIIRSLGEIGDRKCVEFLFPYLINNRIPFIRWETADSLGKLKSIHALKYLFKALEDPHEEVRRTSARALGKIGDRSAVGILIQILEQEKGGKPREDVRWEAIRALGRIGGPNAQEALVKALHDDREDIRLEAEKALKLLS</sequence>
<dbReference type="SMART" id="SM00567">
    <property type="entry name" value="EZ_HEAT"/>
    <property type="match status" value="7"/>
</dbReference>
<organism evidence="1 2">
    <name type="scientific">Bacillus thuringiensis</name>
    <dbReference type="NCBI Taxonomy" id="1428"/>
    <lineage>
        <taxon>Bacteria</taxon>
        <taxon>Bacillati</taxon>
        <taxon>Bacillota</taxon>
        <taxon>Bacilli</taxon>
        <taxon>Bacillales</taxon>
        <taxon>Bacillaceae</taxon>
        <taxon>Bacillus</taxon>
        <taxon>Bacillus cereus group</taxon>
    </lineage>
</organism>
<name>A0A1C3ZZR7_BACTU</name>
<evidence type="ECO:0000313" key="2">
    <source>
        <dbReference type="Proteomes" id="UP000195991"/>
    </source>
</evidence>
<dbReference type="InterPro" id="IPR004155">
    <property type="entry name" value="PBS_lyase_HEAT"/>
</dbReference>
<evidence type="ECO:0008006" key="3">
    <source>
        <dbReference type="Google" id="ProtNLM"/>
    </source>
</evidence>
<dbReference type="Gene3D" id="1.25.10.10">
    <property type="entry name" value="Leucine-rich Repeat Variant"/>
    <property type="match status" value="3"/>
</dbReference>
<reference evidence="1 2" key="1">
    <citation type="submission" date="2016-08" db="EMBL/GenBank/DDBJ databases">
        <authorList>
            <person name="Seilhamer J.J."/>
        </authorList>
    </citation>
    <scope>NUCLEOTIDE SEQUENCE [LARGE SCALE GENOMIC DNA]</scope>
    <source>
        <strain evidence="1 2">IEBC_T61001</strain>
    </source>
</reference>
<dbReference type="RefSeq" id="WP_179192164.1">
    <property type="nucleotide sequence ID" value="NZ_FMBI01000020.1"/>
</dbReference>
<dbReference type="Pfam" id="PF13646">
    <property type="entry name" value="HEAT_2"/>
    <property type="match status" value="2"/>
</dbReference>
<dbReference type="PANTHER" id="PTHR12697">
    <property type="entry name" value="PBS LYASE HEAT-LIKE PROTEIN"/>
    <property type="match status" value="1"/>
</dbReference>
<proteinExistence type="predicted"/>
<accession>A0A1C3ZZR7</accession>
<dbReference type="SUPFAM" id="SSF48371">
    <property type="entry name" value="ARM repeat"/>
    <property type="match status" value="1"/>
</dbReference>
<dbReference type="Pfam" id="PF03130">
    <property type="entry name" value="HEAT_PBS"/>
    <property type="match status" value="1"/>
</dbReference>
<protein>
    <recommendedName>
        <fullName evidence="3">HEAT repeat domain-containing protein</fullName>
    </recommendedName>
</protein>
<dbReference type="Proteomes" id="UP000195991">
    <property type="component" value="Unassembled WGS sequence"/>
</dbReference>
<evidence type="ECO:0000313" key="1">
    <source>
        <dbReference type="EMBL" id="SCB87690.1"/>
    </source>
</evidence>
<dbReference type="AlphaFoldDB" id="A0A1C3ZZR7"/>